<dbReference type="VEuPathDB" id="AmoebaDB:FDP41_011861"/>
<accession>A0A6A5C875</accession>
<organism evidence="3 4">
    <name type="scientific">Naegleria fowleri</name>
    <name type="common">Brain eating amoeba</name>
    <dbReference type="NCBI Taxonomy" id="5763"/>
    <lineage>
        <taxon>Eukaryota</taxon>
        <taxon>Discoba</taxon>
        <taxon>Heterolobosea</taxon>
        <taxon>Tetramitia</taxon>
        <taxon>Eutetramitia</taxon>
        <taxon>Vahlkampfiidae</taxon>
        <taxon>Naegleria</taxon>
    </lineage>
</organism>
<dbReference type="Proteomes" id="UP000444721">
    <property type="component" value="Unassembled WGS sequence"/>
</dbReference>
<keyword evidence="2" id="KW-0812">Transmembrane</keyword>
<evidence type="ECO:0000313" key="3">
    <source>
        <dbReference type="EMBL" id="KAF0982000.1"/>
    </source>
</evidence>
<keyword evidence="2" id="KW-0472">Membrane</keyword>
<gene>
    <name evidence="3" type="ORF">FDP41_011861</name>
</gene>
<evidence type="ECO:0000256" key="1">
    <source>
        <dbReference type="SAM" id="Coils"/>
    </source>
</evidence>
<dbReference type="GeneID" id="68119076"/>
<comment type="caution">
    <text evidence="3">The sequence shown here is derived from an EMBL/GenBank/DDBJ whole genome shotgun (WGS) entry which is preliminary data.</text>
</comment>
<dbReference type="OrthoDB" id="10417006at2759"/>
<dbReference type="AlphaFoldDB" id="A0A6A5C875"/>
<protein>
    <submittedName>
        <fullName evidence="3">Uncharacterized protein</fullName>
    </submittedName>
</protein>
<evidence type="ECO:0000256" key="2">
    <source>
        <dbReference type="SAM" id="Phobius"/>
    </source>
</evidence>
<keyword evidence="2" id="KW-1133">Transmembrane helix</keyword>
<dbReference type="EMBL" id="VFQX01000012">
    <property type="protein sequence ID" value="KAF0982000.1"/>
    <property type="molecule type" value="Genomic_DNA"/>
</dbReference>
<keyword evidence="4" id="KW-1185">Reference proteome</keyword>
<dbReference type="VEuPathDB" id="AmoebaDB:NF0049910"/>
<sequence>MFQSSLNRVVVVINTLEILIITCILVILMVGWTSHGVVEGITNNNNNNNTDEDTPLLFRFADSIELSEQEKIKTAYLEDVVRRAVALKVEAALRNSTERVIRTEDPFGRKYLVETPENGFLQSLTDHNHNVQVLNVAKLQIDPNSPYVKEAMELDVLFSSLERYLGTKQTSSMFAFHLYESELIQSQVEVEEATKLFIRFKKEFEEADAKFEKKKTLFEAQQQAYMPIFKSYHQKVSEFNDIVEKYNENIQLIEEQIEKLEIESQIVIE</sequence>
<proteinExistence type="predicted"/>
<name>A0A6A5C875_NAEFO</name>
<reference evidence="3 4" key="1">
    <citation type="journal article" date="2019" name="Sci. Rep.">
        <title>Nanopore sequencing improves the draft genome of the human pathogenic amoeba Naegleria fowleri.</title>
        <authorList>
            <person name="Liechti N."/>
            <person name="Schurch N."/>
            <person name="Bruggmann R."/>
            <person name="Wittwer M."/>
        </authorList>
    </citation>
    <scope>NUCLEOTIDE SEQUENCE [LARGE SCALE GENOMIC DNA]</scope>
    <source>
        <strain evidence="3 4">ATCC 30894</strain>
    </source>
</reference>
<keyword evidence="1" id="KW-0175">Coiled coil</keyword>
<dbReference type="VEuPathDB" id="AmoebaDB:NfTy_022220"/>
<evidence type="ECO:0000313" key="4">
    <source>
        <dbReference type="Proteomes" id="UP000444721"/>
    </source>
</evidence>
<feature type="coiled-coil region" evidence="1">
    <location>
        <begin position="236"/>
        <end position="263"/>
    </location>
</feature>
<feature type="transmembrane region" description="Helical" evidence="2">
    <location>
        <begin position="9"/>
        <end position="32"/>
    </location>
</feature>
<dbReference type="RefSeq" id="XP_044566713.1">
    <property type="nucleotide sequence ID" value="XM_044702317.1"/>
</dbReference>